<dbReference type="VEuPathDB" id="HostDB:ENSMMUG00000004459"/>
<dbReference type="VGNC" id="VGNC:72078">
    <property type="gene designation" value="EFCAB11"/>
</dbReference>
<dbReference type="InterPro" id="IPR002048">
    <property type="entry name" value="EF_hand_dom"/>
</dbReference>
<feature type="domain" description="EF-hand" evidence="4">
    <location>
        <begin position="18"/>
        <end position="53"/>
    </location>
</feature>
<dbReference type="Pfam" id="PF13833">
    <property type="entry name" value="EF-hand_8"/>
    <property type="match status" value="2"/>
</dbReference>
<evidence type="ECO:0000313" key="5">
    <source>
        <dbReference type="Ensembl" id="ENSMMUP00000045042.2"/>
    </source>
</evidence>
<proteinExistence type="predicted"/>
<feature type="domain" description="EF-hand" evidence="4">
    <location>
        <begin position="91"/>
        <end position="126"/>
    </location>
</feature>
<reference evidence="6" key="1">
    <citation type="journal article" date="2007" name="Science">
        <title>Evolutionary and biomedical insights from the rhesus macaque genome.</title>
        <authorList>
            <person name="Gibbs R.A."/>
            <person name="Rogers J."/>
            <person name="Katze M.G."/>
            <person name="Bumgarner R."/>
            <person name="Weinstock G.M."/>
            <person name="Mardis E.R."/>
            <person name="Remington K.A."/>
            <person name="Strausberg R.L."/>
            <person name="Venter J.C."/>
            <person name="Wilson R.K."/>
            <person name="Batzer M.A."/>
            <person name="Bustamante C.D."/>
            <person name="Eichler E.E."/>
            <person name="Hahn M.W."/>
            <person name="Hardison R.C."/>
            <person name="Makova K.D."/>
            <person name="Miller W."/>
            <person name="Milosavljevic A."/>
            <person name="Palermo R.E."/>
            <person name="Siepel A."/>
            <person name="Sikela J.M."/>
            <person name="Attaway T."/>
            <person name="Bell S."/>
            <person name="Bernard K.E."/>
            <person name="Buhay C.J."/>
            <person name="Chandrabose M.N."/>
            <person name="Dao M."/>
            <person name="Davis C."/>
            <person name="Delehaunty K.D."/>
            <person name="Ding Y."/>
            <person name="Dinh H.H."/>
            <person name="Dugan-Rocha S."/>
            <person name="Fulton L.A."/>
            <person name="Gabisi R.A."/>
            <person name="Garner T.T."/>
            <person name="Godfrey J."/>
            <person name="Hawes A.C."/>
            <person name="Hernandez J."/>
            <person name="Hines S."/>
            <person name="Holder M."/>
            <person name="Hume J."/>
            <person name="Jhangiani S.N."/>
            <person name="Joshi V."/>
            <person name="Khan Z.M."/>
            <person name="Kirkness E.F."/>
            <person name="Cree A."/>
            <person name="Fowler R.G."/>
            <person name="Lee S."/>
            <person name="Lewis L.R."/>
            <person name="Li Z."/>
            <person name="Liu Y.-S."/>
            <person name="Moore S.M."/>
            <person name="Muzny D."/>
            <person name="Nazareth L.V."/>
            <person name="Ngo D.N."/>
            <person name="Okwuonu G.O."/>
            <person name="Pai G."/>
            <person name="Parker D."/>
            <person name="Paul H.A."/>
            <person name="Pfannkoch C."/>
            <person name="Pohl C.S."/>
            <person name="Rogers Y.-H.C."/>
            <person name="Ruiz S.J."/>
            <person name="Sabo A."/>
            <person name="Santibanez J."/>
            <person name="Schneider B.W."/>
            <person name="Smith S.M."/>
            <person name="Sodergren E."/>
            <person name="Svatek A.F."/>
            <person name="Utterback T.R."/>
            <person name="Vattathil S."/>
            <person name="Warren W."/>
            <person name="White C.S."/>
            <person name="Chinwalla A.T."/>
            <person name="Feng Y."/>
            <person name="Halpern A.L."/>
            <person name="Hillier L.W."/>
            <person name="Huang X."/>
            <person name="Minx P."/>
            <person name="Nelson J.O."/>
            <person name="Pepin K.H."/>
            <person name="Qin X."/>
            <person name="Sutton G.G."/>
            <person name="Venter E."/>
            <person name="Walenz B.P."/>
            <person name="Wallis J.W."/>
            <person name="Worley K.C."/>
            <person name="Yang S.-P."/>
            <person name="Jones S.M."/>
            <person name="Marra M.A."/>
            <person name="Rocchi M."/>
            <person name="Schein J.E."/>
            <person name="Baertsch R."/>
            <person name="Clarke L."/>
            <person name="Csuros M."/>
            <person name="Glasscock J."/>
            <person name="Harris R.A."/>
            <person name="Havlak P."/>
            <person name="Jackson A.R."/>
            <person name="Jiang H."/>
            <person name="Liu Y."/>
            <person name="Messina D.N."/>
            <person name="Shen Y."/>
            <person name="Song H.X.-Z."/>
            <person name="Wylie T."/>
            <person name="Zhang L."/>
            <person name="Birney E."/>
            <person name="Han K."/>
            <person name="Konkel M.K."/>
            <person name="Lee J."/>
            <person name="Smit A.F.A."/>
            <person name="Ullmer B."/>
            <person name="Wang H."/>
            <person name="Xing J."/>
            <person name="Burhans R."/>
            <person name="Cheng Z."/>
            <person name="Karro J.E."/>
            <person name="Ma J."/>
            <person name="Raney B."/>
            <person name="She X."/>
            <person name="Cox M.J."/>
            <person name="Demuth J.P."/>
            <person name="Dumas L.J."/>
            <person name="Han S.-G."/>
            <person name="Hopkins J."/>
            <person name="Karimpour-Fard A."/>
            <person name="Kim Y.H."/>
            <person name="Pollack J.R."/>
            <person name="Vinar T."/>
            <person name="Addo-Quaye C."/>
            <person name="Degenhardt J."/>
            <person name="Denby A."/>
            <person name="Hubisz M.J."/>
            <person name="Indap A."/>
            <person name="Kosiol C."/>
            <person name="Lahn B.T."/>
            <person name="Lawson H.A."/>
            <person name="Marklein A."/>
            <person name="Nielsen R."/>
            <person name="Vallender E.J."/>
            <person name="Clark A.G."/>
            <person name="Ferguson B."/>
            <person name="Hernandez R.D."/>
            <person name="Hirani K."/>
            <person name="Kehrer-Sawatzki H."/>
            <person name="Kolb J."/>
            <person name="Patil S."/>
            <person name="Pu L.-L."/>
            <person name="Ren Y."/>
            <person name="Smith D.G."/>
            <person name="Wheeler D.A."/>
            <person name="Schenck I."/>
            <person name="Ball E.V."/>
            <person name="Chen R."/>
            <person name="Cooper D.N."/>
            <person name="Giardine B."/>
            <person name="Hsu F."/>
            <person name="Kent W.J."/>
            <person name="Lesk A."/>
            <person name="Nelson D.L."/>
            <person name="O'brien W.E."/>
            <person name="Pruefer K."/>
            <person name="Stenson P.D."/>
            <person name="Wallace J.C."/>
            <person name="Ke H."/>
            <person name="Liu X.-M."/>
            <person name="Wang P."/>
            <person name="Xiang A.P."/>
            <person name="Yang F."/>
            <person name="Barber G.P."/>
            <person name="Haussler D."/>
            <person name="Karolchik D."/>
            <person name="Kern A.D."/>
            <person name="Kuhn R.M."/>
            <person name="Smith K.E."/>
            <person name="Zwieg A.S."/>
        </authorList>
    </citation>
    <scope>NUCLEOTIDE SEQUENCE [LARGE SCALE GENOMIC DNA]</scope>
    <source>
        <strain evidence="6">17573</strain>
    </source>
</reference>
<evidence type="ECO:0000256" key="3">
    <source>
        <dbReference type="ARBA" id="ARBA00022837"/>
    </source>
</evidence>
<dbReference type="SUPFAM" id="SSF47473">
    <property type="entry name" value="EF-hand"/>
    <property type="match status" value="1"/>
</dbReference>
<protein>
    <submittedName>
        <fullName evidence="5">EF-hand calcium binding domain 11</fullName>
    </submittedName>
</protein>
<dbReference type="InterPro" id="IPR011992">
    <property type="entry name" value="EF-hand-dom_pair"/>
</dbReference>
<gene>
    <name evidence="5 7" type="primary">EFCAB11</name>
</gene>
<dbReference type="Bgee" id="ENSMMUG00000004459">
    <property type="expression patterns" value="Expressed in spermatid and 20 other cell types or tissues"/>
</dbReference>
<dbReference type="AlphaFoldDB" id="A0A1D5QAH4"/>
<dbReference type="Gene3D" id="1.10.238.10">
    <property type="entry name" value="EF-hand"/>
    <property type="match status" value="2"/>
</dbReference>
<dbReference type="Ensembl" id="ENSMMUT00000063021.2">
    <property type="protein sequence ID" value="ENSMMUP00000045042.2"/>
    <property type="gene ID" value="ENSMMUG00000004459.4"/>
</dbReference>
<name>A0A1D5QAH4_MACMU</name>
<evidence type="ECO:0000256" key="2">
    <source>
        <dbReference type="ARBA" id="ARBA00022737"/>
    </source>
</evidence>
<evidence type="ECO:0000313" key="7">
    <source>
        <dbReference type="VGNC" id="VGNC:72078"/>
    </source>
</evidence>
<keyword evidence="3" id="KW-0106">Calcium</keyword>
<sequence length="202" mass="23553">MFFSEARARSRTWEASPSEHRMWVEVFKACDEDHKGYLSREDFKIAVVMLFGYKPSKIEVDSVMSSVNPNTSGILLEGFLNIVRKKKEAQRYRNEVRHIFTAFDTYYRGFLTLEDFKKAFRQVAPKLPERTVLEVFSSTCCLSSKEFETLSLNHSVLFPGGSPTLVFLTCLYWLFWEVDQDSDGHISFRDFEYALNYGQKEA</sequence>
<dbReference type="SMART" id="SM00054">
    <property type="entry name" value="EFh"/>
    <property type="match status" value="3"/>
</dbReference>
<dbReference type="InterPro" id="IPR050403">
    <property type="entry name" value="Myosin_RLC"/>
</dbReference>
<keyword evidence="1" id="KW-0479">Metal-binding</keyword>
<reference evidence="5" key="3">
    <citation type="submission" date="2025-08" db="UniProtKB">
        <authorList>
            <consortium name="Ensembl"/>
        </authorList>
    </citation>
    <scope>IDENTIFICATION</scope>
    <source>
        <strain evidence="5">17573</strain>
    </source>
</reference>
<evidence type="ECO:0000313" key="6">
    <source>
        <dbReference type="Proteomes" id="UP000006718"/>
    </source>
</evidence>
<dbReference type="InterPro" id="IPR018247">
    <property type="entry name" value="EF_Hand_1_Ca_BS"/>
</dbReference>
<keyword evidence="2" id="KW-0677">Repeat</keyword>
<dbReference type="Proteomes" id="UP000006718">
    <property type="component" value="Chromosome 7"/>
</dbReference>
<reference evidence="5" key="2">
    <citation type="submission" date="2019-01" db="EMBL/GenBank/DDBJ databases">
        <authorList>
            <person name="Graves T."/>
            <person name="Eichler E.E."/>
            <person name="Wilson R.K."/>
        </authorList>
    </citation>
    <scope>NUCLEOTIDE SEQUENCE [LARGE SCALE GENOMIC DNA]</scope>
    <source>
        <strain evidence="5">17573</strain>
    </source>
</reference>
<organism evidence="5 6">
    <name type="scientific">Macaca mulatta</name>
    <name type="common">Rhesus macaque</name>
    <dbReference type="NCBI Taxonomy" id="9544"/>
    <lineage>
        <taxon>Eukaryota</taxon>
        <taxon>Metazoa</taxon>
        <taxon>Chordata</taxon>
        <taxon>Craniata</taxon>
        <taxon>Vertebrata</taxon>
        <taxon>Euteleostomi</taxon>
        <taxon>Mammalia</taxon>
        <taxon>Eutheria</taxon>
        <taxon>Euarchontoglires</taxon>
        <taxon>Primates</taxon>
        <taxon>Haplorrhini</taxon>
        <taxon>Catarrhini</taxon>
        <taxon>Cercopithecidae</taxon>
        <taxon>Cercopithecinae</taxon>
        <taxon>Macaca</taxon>
    </lineage>
</organism>
<evidence type="ECO:0000256" key="1">
    <source>
        <dbReference type="ARBA" id="ARBA00022723"/>
    </source>
</evidence>
<reference evidence="5" key="4">
    <citation type="submission" date="2025-09" db="UniProtKB">
        <authorList>
            <consortium name="Ensembl"/>
        </authorList>
    </citation>
    <scope>IDENTIFICATION</scope>
    <source>
        <strain evidence="5">17573</strain>
    </source>
</reference>
<feature type="domain" description="EF-hand" evidence="4">
    <location>
        <begin position="177"/>
        <end position="201"/>
    </location>
</feature>
<dbReference type="PROSITE" id="PS50222">
    <property type="entry name" value="EF_HAND_2"/>
    <property type="match status" value="3"/>
</dbReference>
<dbReference type="PANTHER" id="PTHR23049">
    <property type="entry name" value="MYOSIN REGULATORY LIGHT CHAIN 2"/>
    <property type="match status" value="1"/>
</dbReference>
<accession>A0A1D5QAH4</accession>
<keyword evidence="6" id="KW-1185">Reference proteome</keyword>
<dbReference type="GO" id="GO:0005509">
    <property type="term" value="F:calcium ion binding"/>
    <property type="evidence" value="ECO:0007669"/>
    <property type="project" value="InterPro"/>
</dbReference>
<dbReference type="PROSITE" id="PS00018">
    <property type="entry name" value="EF_HAND_1"/>
    <property type="match status" value="1"/>
</dbReference>
<evidence type="ECO:0000259" key="4">
    <source>
        <dbReference type="PROSITE" id="PS50222"/>
    </source>
</evidence>
<dbReference type="ExpressionAtlas" id="A0A1D5QAH4">
    <property type="expression patterns" value="baseline"/>
</dbReference>
<dbReference type="GeneTree" id="ENSGT00390000004917"/>